<name>A0A1R4I617_9GAMM</name>
<sequence>MAAQANTNGWHILQERASARDGVDYLFKPMLIAVHIVGTEGKEVN</sequence>
<dbReference type="Proteomes" id="UP000196331">
    <property type="component" value="Unassembled WGS sequence"/>
</dbReference>
<comment type="caution">
    <text evidence="1">The sequence shown here is derived from an EMBL/GenBank/DDBJ whole genome shotgun (WGS) entry which is preliminary data.</text>
</comment>
<dbReference type="AlphaFoldDB" id="A0A1R4I617"/>
<protein>
    <submittedName>
        <fullName evidence="1">Uncharacterized protein</fullName>
    </submittedName>
</protein>
<organism evidence="1 2">
    <name type="scientific">Halomonas citrativorans</name>
    <dbReference type="NCBI Taxonomy" id="2742612"/>
    <lineage>
        <taxon>Bacteria</taxon>
        <taxon>Pseudomonadati</taxon>
        <taxon>Pseudomonadota</taxon>
        <taxon>Gammaproteobacteria</taxon>
        <taxon>Oceanospirillales</taxon>
        <taxon>Halomonadaceae</taxon>
        <taxon>Halomonas</taxon>
    </lineage>
</organism>
<dbReference type="EMBL" id="FUKM01000061">
    <property type="protein sequence ID" value="SJN15116.1"/>
    <property type="molecule type" value="Genomic_DNA"/>
</dbReference>
<proteinExistence type="predicted"/>
<accession>A0A1R4I617</accession>
<evidence type="ECO:0000313" key="2">
    <source>
        <dbReference type="Proteomes" id="UP000196331"/>
    </source>
</evidence>
<evidence type="ECO:0000313" key="1">
    <source>
        <dbReference type="EMBL" id="SJN15116.1"/>
    </source>
</evidence>
<reference evidence="1 2" key="1">
    <citation type="submission" date="2017-02" db="EMBL/GenBank/DDBJ databases">
        <authorList>
            <person name="Dridi B."/>
        </authorList>
    </citation>
    <scope>NUCLEOTIDE SEQUENCE [LARGE SCALE GENOMIC DNA]</scope>
    <source>
        <strain evidence="1 2">JB380</strain>
    </source>
</reference>
<gene>
    <name evidence="1" type="ORF">CZ787_18545</name>
</gene>